<keyword evidence="2" id="KW-1185">Reference proteome</keyword>
<dbReference type="Gene3D" id="3.40.50.1110">
    <property type="entry name" value="SGNH hydrolase"/>
    <property type="match status" value="1"/>
</dbReference>
<dbReference type="InterPro" id="IPR036514">
    <property type="entry name" value="SGNH_hydro_sf"/>
</dbReference>
<accession>A0ABQ1M4W0</accession>
<proteinExistence type="predicted"/>
<evidence type="ECO:0008006" key="3">
    <source>
        <dbReference type="Google" id="ProtNLM"/>
    </source>
</evidence>
<sequence length="225" mass="25475">MKTNLILVLAMVWITACQTEGRREATTTSTQIVVLGNSIVAHPPNEELGWKGDWGMAASARDSDFVHRLERRMHQVDPGIELQYGSIAGFERAYWNYDLRELAEFRNADILIVKIAENVDPDSLAERQFSQHYAKLIDYLTQGGRTAVIISGGFWPSPVNDTIHRYAVQNGFDFVKLHDLYTSDSTNTAKGLFAHEGVANHPSDRGMKHIADRIWKKLELLIQQH</sequence>
<dbReference type="EMBL" id="BMIK01000010">
    <property type="protein sequence ID" value="GGC34997.1"/>
    <property type="molecule type" value="Genomic_DNA"/>
</dbReference>
<organism evidence="1 2">
    <name type="scientific">Parapedobacter defluvii</name>
    <dbReference type="NCBI Taxonomy" id="2045106"/>
    <lineage>
        <taxon>Bacteria</taxon>
        <taxon>Pseudomonadati</taxon>
        <taxon>Bacteroidota</taxon>
        <taxon>Sphingobacteriia</taxon>
        <taxon>Sphingobacteriales</taxon>
        <taxon>Sphingobacteriaceae</taxon>
        <taxon>Parapedobacter</taxon>
    </lineage>
</organism>
<name>A0ABQ1M4W0_9SPHI</name>
<dbReference type="PROSITE" id="PS51257">
    <property type="entry name" value="PROKAR_LIPOPROTEIN"/>
    <property type="match status" value="1"/>
</dbReference>
<dbReference type="RefSeq" id="WP_188751917.1">
    <property type="nucleotide sequence ID" value="NZ_BMIK01000010.1"/>
</dbReference>
<evidence type="ECO:0000313" key="2">
    <source>
        <dbReference type="Proteomes" id="UP000597338"/>
    </source>
</evidence>
<protein>
    <recommendedName>
        <fullName evidence="3">SGNH/GDSL hydrolase family protein</fullName>
    </recommendedName>
</protein>
<dbReference type="CDD" id="cd00229">
    <property type="entry name" value="SGNH_hydrolase"/>
    <property type="match status" value="1"/>
</dbReference>
<comment type="caution">
    <text evidence="1">The sequence shown here is derived from an EMBL/GenBank/DDBJ whole genome shotgun (WGS) entry which is preliminary data.</text>
</comment>
<gene>
    <name evidence="1" type="ORF">GCM10011386_28920</name>
</gene>
<dbReference type="SUPFAM" id="SSF52266">
    <property type="entry name" value="SGNH hydrolase"/>
    <property type="match status" value="1"/>
</dbReference>
<reference evidence="2" key="1">
    <citation type="journal article" date="2019" name="Int. J. Syst. Evol. Microbiol.">
        <title>The Global Catalogue of Microorganisms (GCM) 10K type strain sequencing project: providing services to taxonomists for standard genome sequencing and annotation.</title>
        <authorList>
            <consortium name="The Broad Institute Genomics Platform"/>
            <consortium name="The Broad Institute Genome Sequencing Center for Infectious Disease"/>
            <person name="Wu L."/>
            <person name="Ma J."/>
        </authorList>
    </citation>
    <scope>NUCLEOTIDE SEQUENCE [LARGE SCALE GENOMIC DNA]</scope>
    <source>
        <strain evidence="2">CGMCC 1.15342</strain>
    </source>
</reference>
<evidence type="ECO:0000313" key="1">
    <source>
        <dbReference type="EMBL" id="GGC34997.1"/>
    </source>
</evidence>
<dbReference type="Proteomes" id="UP000597338">
    <property type="component" value="Unassembled WGS sequence"/>
</dbReference>